<sequence>MASGEGKATKKVFTCVEAILEELERESDAGSCSDASYDSEVEAAFLEGEDPAFDGADSNEEYEAPERAQTSRRKTRGKSSTQGTKYPDEALKWNDLNVEDVDPVLPPFQPKRIPGPQLAVDSFCLCLTARNHLLMMVVEKSFEGCIRLFKREHEPAVRSRQPWPKRHQGQRPRPDRNGRPPAPESKPRS</sequence>
<reference evidence="2 3" key="1">
    <citation type="submission" date="2020-04" db="EMBL/GenBank/DDBJ databases">
        <title>Chromosome-level genome assembly of a cyprinid fish Onychostoma macrolepis by integration of Nanopore Sequencing, Bionano and Hi-C technology.</title>
        <authorList>
            <person name="Wang D."/>
        </authorList>
    </citation>
    <scope>NUCLEOTIDE SEQUENCE [LARGE SCALE GENOMIC DNA]</scope>
    <source>
        <strain evidence="2">SWU-2019</strain>
        <tissue evidence="2">Muscle</tissue>
    </source>
</reference>
<dbReference type="EMBL" id="JAAMOB010000003">
    <property type="protein sequence ID" value="KAF4115214.1"/>
    <property type="molecule type" value="Genomic_DNA"/>
</dbReference>
<evidence type="ECO:0000313" key="3">
    <source>
        <dbReference type="Proteomes" id="UP000579812"/>
    </source>
</evidence>
<accession>A0A7J6D8J9</accession>
<protein>
    <submittedName>
        <fullName evidence="2">Uncharacterized protein</fullName>
    </submittedName>
</protein>
<evidence type="ECO:0000313" key="2">
    <source>
        <dbReference type="EMBL" id="KAF4115214.1"/>
    </source>
</evidence>
<comment type="caution">
    <text evidence="2">The sequence shown here is derived from an EMBL/GenBank/DDBJ whole genome shotgun (WGS) entry which is preliminary data.</text>
</comment>
<dbReference type="Proteomes" id="UP000579812">
    <property type="component" value="Unassembled WGS sequence"/>
</dbReference>
<feature type="compositionally biased region" description="Pro residues" evidence="1">
    <location>
        <begin position="180"/>
        <end position="189"/>
    </location>
</feature>
<feature type="region of interest" description="Disordered" evidence="1">
    <location>
        <begin position="48"/>
        <end position="91"/>
    </location>
</feature>
<dbReference type="AlphaFoldDB" id="A0A7J6D8J9"/>
<feature type="region of interest" description="Disordered" evidence="1">
    <location>
        <begin position="154"/>
        <end position="189"/>
    </location>
</feature>
<proteinExistence type="predicted"/>
<feature type="compositionally biased region" description="Acidic residues" evidence="1">
    <location>
        <begin position="48"/>
        <end position="63"/>
    </location>
</feature>
<keyword evidence="3" id="KW-1185">Reference proteome</keyword>
<evidence type="ECO:0000256" key="1">
    <source>
        <dbReference type="SAM" id="MobiDB-lite"/>
    </source>
</evidence>
<name>A0A7J6D8J9_9TELE</name>
<gene>
    <name evidence="2" type="ORF">G5714_002703</name>
</gene>
<organism evidence="2 3">
    <name type="scientific">Onychostoma macrolepis</name>
    <dbReference type="NCBI Taxonomy" id="369639"/>
    <lineage>
        <taxon>Eukaryota</taxon>
        <taxon>Metazoa</taxon>
        <taxon>Chordata</taxon>
        <taxon>Craniata</taxon>
        <taxon>Vertebrata</taxon>
        <taxon>Euteleostomi</taxon>
        <taxon>Actinopterygii</taxon>
        <taxon>Neopterygii</taxon>
        <taxon>Teleostei</taxon>
        <taxon>Ostariophysi</taxon>
        <taxon>Cypriniformes</taxon>
        <taxon>Cyprinidae</taxon>
        <taxon>Acrossocheilinae</taxon>
        <taxon>Onychostoma</taxon>
    </lineage>
</organism>